<comment type="caution">
    <text evidence="2">The sequence shown here is derived from an EMBL/GenBank/DDBJ whole genome shotgun (WGS) entry which is preliminary data.</text>
</comment>
<dbReference type="OrthoDB" id="47603at2"/>
<sequence length="128" mass="14753">MIKFLKDLKMKPLDLVIIASLFLASFSVFFIFHEEEQGYFAQVRVDGKVLKTLNLKQDQTWTYADNGEQNIIEVKDKKVHVREANCPDKLDVRQGWISKVDQSIVCLPHQLVVEVISGDKQEGVDYQL</sequence>
<dbReference type="EMBL" id="BFFO01000007">
    <property type="protein sequence ID" value="GBG97157.1"/>
    <property type="molecule type" value="Genomic_DNA"/>
</dbReference>
<dbReference type="RefSeq" id="WP_109246114.1">
    <property type="nucleotide sequence ID" value="NZ_BFFO01000007.1"/>
</dbReference>
<keyword evidence="1" id="KW-0812">Transmembrane</keyword>
<organism evidence="2 3">
    <name type="scientific">Lactococcus termiticola</name>
    <dbReference type="NCBI Taxonomy" id="2169526"/>
    <lineage>
        <taxon>Bacteria</taxon>
        <taxon>Bacillati</taxon>
        <taxon>Bacillota</taxon>
        <taxon>Bacilli</taxon>
        <taxon>Lactobacillales</taxon>
        <taxon>Streptococcaceae</taxon>
        <taxon>Lactococcus</taxon>
    </lineage>
</organism>
<reference evidence="2 3" key="1">
    <citation type="journal article" date="2018" name="Genome Announc.">
        <title>Draft Genome Sequence of Lactococcus sp. Strain NtB2 (JCM 32569), Isolated from the Gut of the Higher Termite Nasutitermes takasagoensis.</title>
        <authorList>
            <person name="Noda S."/>
            <person name="Aihara C."/>
            <person name="Yuki M."/>
            <person name="Ohkuma M."/>
        </authorList>
    </citation>
    <scope>NUCLEOTIDE SEQUENCE [LARGE SCALE GENOMIC DNA]</scope>
    <source>
        <strain evidence="2 3">NtB2</strain>
    </source>
</reference>
<accession>A0A2R5HGG8</accession>
<name>A0A2R5HGG8_9LACT</name>
<dbReference type="Pfam" id="PF07009">
    <property type="entry name" value="NusG_II"/>
    <property type="match status" value="1"/>
</dbReference>
<protein>
    <submittedName>
        <fullName evidence="2">Uncharacterized protein</fullName>
    </submittedName>
</protein>
<dbReference type="AlphaFoldDB" id="A0A2R5HGG8"/>
<proteinExistence type="predicted"/>
<feature type="transmembrane region" description="Helical" evidence="1">
    <location>
        <begin position="12"/>
        <end position="32"/>
    </location>
</feature>
<keyword evidence="1" id="KW-0472">Membrane</keyword>
<evidence type="ECO:0000313" key="3">
    <source>
        <dbReference type="Proteomes" id="UP000245021"/>
    </source>
</evidence>
<dbReference type="InterPro" id="IPR038690">
    <property type="entry name" value="NusG_2_sf"/>
</dbReference>
<dbReference type="CDD" id="cd09911">
    <property type="entry name" value="Lin0431_like"/>
    <property type="match status" value="1"/>
</dbReference>
<keyword evidence="3" id="KW-1185">Reference proteome</keyword>
<keyword evidence="1" id="KW-1133">Transmembrane helix</keyword>
<evidence type="ECO:0000256" key="1">
    <source>
        <dbReference type="SAM" id="Phobius"/>
    </source>
</evidence>
<evidence type="ECO:0000313" key="2">
    <source>
        <dbReference type="EMBL" id="GBG97157.1"/>
    </source>
</evidence>
<dbReference type="Proteomes" id="UP000245021">
    <property type="component" value="Unassembled WGS sequence"/>
</dbReference>
<gene>
    <name evidence="2" type="ORF">NtB2_01295</name>
</gene>
<dbReference type="Gene3D" id="2.60.320.10">
    <property type="entry name" value="N-utilization substance G protein NusG, insert domain"/>
    <property type="match status" value="1"/>
</dbReference>